<feature type="transmembrane region" description="Helical" evidence="2">
    <location>
        <begin position="50"/>
        <end position="72"/>
    </location>
</feature>
<dbReference type="GO" id="GO:0046521">
    <property type="term" value="P:sphingoid catabolic process"/>
    <property type="evidence" value="ECO:0007669"/>
    <property type="project" value="TreeGrafter"/>
</dbReference>
<dbReference type="GO" id="GO:0016020">
    <property type="term" value="C:membrane"/>
    <property type="evidence" value="ECO:0007669"/>
    <property type="project" value="GOC"/>
</dbReference>
<dbReference type="GeneID" id="28964790"/>
<dbReference type="EMBL" id="KI894027">
    <property type="protein sequence ID" value="OBR89266.1"/>
    <property type="molecule type" value="Genomic_DNA"/>
</dbReference>
<reference evidence="4" key="3">
    <citation type="submission" date="2024-02" db="EMBL/GenBank/DDBJ databases">
        <title>Comparative genomics of Cryptococcus and Kwoniella reveals pathogenesis evolution and contrasting modes of karyotype evolution via chromosome fusion or intercentromeric recombination.</title>
        <authorList>
            <person name="Coelho M.A."/>
            <person name="David-Palma M."/>
            <person name="Shea T."/>
            <person name="Bowers K."/>
            <person name="McGinley-Smith S."/>
            <person name="Mohammad A.W."/>
            <person name="Gnirke A."/>
            <person name="Yurkov A.M."/>
            <person name="Nowrousian M."/>
            <person name="Sun S."/>
            <person name="Cuomo C.A."/>
            <person name="Heitman J."/>
        </authorList>
    </citation>
    <scope>NUCLEOTIDE SEQUENCE</scope>
    <source>
        <strain evidence="4">CBS 10117</strain>
    </source>
</reference>
<keyword evidence="2" id="KW-1133">Transmembrane helix</keyword>
<reference evidence="4" key="2">
    <citation type="submission" date="2013-07" db="EMBL/GenBank/DDBJ databases">
        <authorList>
            <consortium name="The Broad Institute Genome Sequencing Platform"/>
            <person name="Cuomo C."/>
            <person name="Litvintseva A."/>
            <person name="Chen Y."/>
            <person name="Heitman J."/>
            <person name="Sun S."/>
            <person name="Springer D."/>
            <person name="Dromer F."/>
            <person name="Young S.K."/>
            <person name="Zeng Q."/>
            <person name="Gargeya S."/>
            <person name="Fitzgerald M."/>
            <person name="Abouelleil A."/>
            <person name="Alvarado L."/>
            <person name="Berlin A.M."/>
            <person name="Chapman S.B."/>
            <person name="Dewar J."/>
            <person name="Goldberg J."/>
            <person name="Griggs A."/>
            <person name="Gujja S."/>
            <person name="Hansen M."/>
            <person name="Howarth C."/>
            <person name="Imamovic A."/>
            <person name="Larimer J."/>
            <person name="McCowan C."/>
            <person name="Murphy C."/>
            <person name="Pearson M."/>
            <person name="Priest M."/>
            <person name="Roberts A."/>
            <person name="Saif S."/>
            <person name="Shea T."/>
            <person name="Sykes S."/>
            <person name="Wortman J."/>
            <person name="Nusbaum C."/>
            <person name="Birren B."/>
        </authorList>
    </citation>
    <scope>NUCLEOTIDE SEQUENCE</scope>
    <source>
        <strain evidence="4">CBS 10117</strain>
    </source>
</reference>
<protein>
    <submittedName>
        <fullName evidence="3">Endoplasmic reticulum protein</fullName>
    </submittedName>
</protein>
<feature type="transmembrane region" description="Helical" evidence="2">
    <location>
        <begin position="111"/>
        <end position="128"/>
    </location>
</feature>
<evidence type="ECO:0000256" key="1">
    <source>
        <dbReference type="SAM" id="MobiDB-lite"/>
    </source>
</evidence>
<feature type="region of interest" description="Disordered" evidence="1">
    <location>
        <begin position="1"/>
        <end position="25"/>
    </location>
</feature>
<dbReference type="Pfam" id="PF06127">
    <property type="entry name" value="Mpo1-like"/>
    <property type="match status" value="1"/>
</dbReference>
<feature type="transmembrane region" description="Helical" evidence="2">
    <location>
        <begin position="84"/>
        <end position="104"/>
    </location>
</feature>
<accession>A0A1A6AGS5</accession>
<dbReference type="EMBL" id="CP144530">
    <property type="protein sequence ID" value="WWC58544.1"/>
    <property type="molecule type" value="Genomic_DNA"/>
</dbReference>
<reference evidence="3" key="1">
    <citation type="submission" date="2013-07" db="EMBL/GenBank/DDBJ databases">
        <title>The Genome Sequence of Cryptococcus dejecticola CBS10117.</title>
        <authorList>
            <consortium name="The Broad Institute Genome Sequencing Platform"/>
            <person name="Cuomo C."/>
            <person name="Litvintseva A."/>
            <person name="Chen Y."/>
            <person name="Heitman J."/>
            <person name="Sun S."/>
            <person name="Springer D."/>
            <person name="Dromer F."/>
            <person name="Young S.K."/>
            <person name="Zeng Q."/>
            <person name="Gargeya S."/>
            <person name="Fitzgerald M."/>
            <person name="Abouelleil A."/>
            <person name="Alvarado L."/>
            <person name="Berlin A.M."/>
            <person name="Chapman S.B."/>
            <person name="Dewar J."/>
            <person name="Goldberg J."/>
            <person name="Griggs A."/>
            <person name="Gujja S."/>
            <person name="Hansen M."/>
            <person name="Howarth C."/>
            <person name="Imamovic A."/>
            <person name="Larimer J."/>
            <person name="McCowan C."/>
            <person name="Murphy C."/>
            <person name="Pearson M."/>
            <person name="Priest M."/>
            <person name="Roberts A."/>
            <person name="Saif S."/>
            <person name="Shea T."/>
            <person name="Sykes S."/>
            <person name="Wortman J."/>
            <person name="Nusbaum C."/>
            <person name="Birren B."/>
        </authorList>
    </citation>
    <scope>NUCLEOTIDE SEQUENCE [LARGE SCALE GENOMIC DNA]</scope>
    <source>
        <strain evidence="3">CBS 10117</strain>
    </source>
</reference>
<evidence type="ECO:0000313" key="4">
    <source>
        <dbReference type="EMBL" id="WWC58544.1"/>
    </source>
</evidence>
<feature type="transmembrane region" description="Helical" evidence="2">
    <location>
        <begin position="179"/>
        <end position="200"/>
    </location>
</feature>
<evidence type="ECO:0000256" key="2">
    <source>
        <dbReference type="SAM" id="Phobius"/>
    </source>
</evidence>
<dbReference type="OrthoDB" id="2124888at2759"/>
<dbReference type="KEGG" id="kdj:28964790"/>
<dbReference type="InterPro" id="IPR009305">
    <property type="entry name" value="Mpo1-like"/>
</dbReference>
<organism evidence="3">
    <name type="scientific">Kwoniella dejecticola CBS 10117</name>
    <dbReference type="NCBI Taxonomy" id="1296121"/>
    <lineage>
        <taxon>Eukaryota</taxon>
        <taxon>Fungi</taxon>
        <taxon>Dikarya</taxon>
        <taxon>Basidiomycota</taxon>
        <taxon>Agaricomycotina</taxon>
        <taxon>Tremellomycetes</taxon>
        <taxon>Tremellales</taxon>
        <taxon>Cryptococcaceae</taxon>
        <taxon>Kwoniella</taxon>
    </lineage>
</organism>
<dbReference type="AlphaFoldDB" id="A0A1A6AGS5"/>
<evidence type="ECO:0000313" key="3">
    <source>
        <dbReference type="EMBL" id="OBR89266.1"/>
    </source>
</evidence>
<gene>
    <name evidence="3" type="ORF">I303_01091</name>
    <name evidence="4" type="ORF">I303_101087</name>
</gene>
<proteinExistence type="predicted"/>
<feature type="transmembrane region" description="Helical" evidence="2">
    <location>
        <begin position="148"/>
        <end position="167"/>
    </location>
</feature>
<dbReference type="PANTHER" id="PTHR28026">
    <property type="entry name" value="DUF962 DOMAIN PROTEIN (AFU_ORTHOLOGUE AFUA_8G05310)"/>
    <property type="match status" value="1"/>
</dbReference>
<dbReference type="Proteomes" id="UP000078595">
    <property type="component" value="Chromosome 1"/>
</dbReference>
<keyword evidence="2" id="KW-0472">Membrane</keyword>
<keyword evidence="2" id="KW-0812">Transmembrane</keyword>
<name>A0A1A6AGS5_9TREE</name>
<dbReference type="VEuPathDB" id="FungiDB:I303_01091"/>
<sequence length="226" mass="25432">MSITPRKTRSQGPAEAIDLDHPPKEGKNHFDVEEELAFYSSYHANKINQAIHFVCIPQILWSWLLIIAHLPIPGTSPHILSTGLAFQPSLALGWIVAYLGYYVALEPVGGLTYLPIATLMYLTSTYLAVSPPTWLPFTDRSNPSAQPFGWAVFAFAWIAQFVGHGVFERRAPALFDNLVQALVLAPFFVHLEALFAFFNYKPELHKKIKNRSGIRIRDMNRAAKLK</sequence>
<keyword evidence="5" id="KW-1185">Reference proteome</keyword>
<dbReference type="GO" id="GO:0005783">
    <property type="term" value="C:endoplasmic reticulum"/>
    <property type="evidence" value="ECO:0007669"/>
    <property type="project" value="TreeGrafter"/>
</dbReference>
<dbReference type="PANTHER" id="PTHR28026:SF9">
    <property type="entry name" value="2-HYDROXY-PALMITIC ACID DIOXYGENASE MPO1"/>
    <property type="match status" value="1"/>
</dbReference>
<evidence type="ECO:0000313" key="5">
    <source>
        <dbReference type="Proteomes" id="UP000078595"/>
    </source>
</evidence>
<dbReference type="RefSeq" id="XP_018267108.1">
    <property type="nucleotide sequence ID" value="XM_018404454.1"/>
</dbReference>